<dbReference type="NCBIfam" id="TIGR00055">
    <property type="entry name" value="uppS"/>
    <property type="match status" value="1"/>
</dbReference>
<dbReference type="PROSITE" id="PS01066">
    <property type="entry name" value="UPP_SYNTHASE"/>
    <property type="match status" value="1"/>
</dbReference>
<dbReference type="EC" id="2.5.1.-" evidence="5"/>
<dbReference type="InterPro" id="IPR001441">
    <property type="entry name" value="UPP_synth-like"/>
</dbReference>
<comment type="caution">
    <text evidence="5">Lacks conserved residue(s) required for the propagation of feature annotation.</text>
</comment>
<dbReference type="Proteomes" id="UP001422759">
    <property type="component" value="Unassembled WGS sequence"/>
</dbReference>
<feature type="binding site" evidence="5">
    <location>
        <position position="213"/>
    </location>
    <ligand>
        <name>substrate</name>
    </ligand>
</feature>
<dbReference type="GO" id="GO:0016740">
    <property type="term" value="F:transferase activity"/>
    <property type="evidence" value="ECO:0007669"/>
    <property type="project" value="UniProtKB-KW"/>
</dbReference>
<comment type="caution">
    <text evidence="6">The sequence shown here is derived from an EMBL/GenBank/DDBJ whole genome shotgun (WGS) entry which is preliminary data.</text>
</comment>
<accession>A0ABP5LLP7</accession>
<comment type="cofactor">
    <cofactor evidence="5">
        <name>Mg(2+)</name>
        <dbReference type="ChEBI" id="CHEBI:18420"/>
    </cofactor>
    <text evidence="5">Binds 2 magnesium ions per subunit.</text>
</comment>
<dbReference type="NCBIfam" id="NF011403">
    <property type="entry name" value="PRK14828.1"/>
    <property type="match status" value="1"/>
</dbReference>
<feature type="binding site" evidence="5">
    <location>
        <position position="232"/>
    </location>
    <ligand>
        <name>Mg(2+)</name>
        <dbReference type="ChEBI" id="CHEBI:18420"/>
    </ligand>
</feature>
<keyword evidence="3 5" id="KW-0460">Magnesium</keyword>
<evidence type="ECO:0000256" key="1">
    <source>
        <dbReference type="ARBA" id="ARBA00022679"/>
    </source>
</evidence>
<keyword evidence="1 5" id="KW-0808">Transferase</keyword>
<organism evidence="6 7">
    <name type="scientific">Kitasatospora kazusensis</name>
    <dbReference type="NCBI Taxonomy" id="407974"/>
    <lineage>
        <taxon>Bacteria</taxon>
        <taxon>Bacillati</taxon>
        <taxon>Actinomycetota</taxon>
        <taxon>Actinomycetes</taxon>
        <taxon>Kitasatosporales</taxon>
        <taxon>Streptomycetaceae</taxon>
        <taxon>Kitasatospora</taxon>
    </lineage>
</organism>
<feature type="binding site" evidence="5">
    <location>
        <position position="61"/>
    </location>
    <ligand>
        <name>substrate</name>
    </ligand>
</feature>
<gene>
    <name evidence="6" type="ORF">GCM10009760_43090</name>
</gene>
<comment type="function">
    <text evidence="5">Catalyzes the condensation of isopentenyl diphosphate (IPP) with allylic pyrophosphates generating different type of terpenoids.</text>
</comment>
<evidence type="ECO:0000256" key="3">
    <source>
        <dbReference type="ARBA" id="ARBA00022842"/>
    </source>
</evidence>
<feature type="active site" evidence="5">
    <location>
        <position position="44"/>
    </location>
</feature>
<dbReference type="RefSeq" id="WP_344467531.1">
    <property type="nucleotide sequence ID" value="NZ_BAAANT010000027.1"/>
</dbReference>
<feature type="binding site" evidence="5">
    <location>
        <position position="44"/>
    </location>
    <ligand>
        <name>Mg(2+)</name>
        <dbReference type="ChEBI" id="CHEBI:18420"/>
    </ligand>
</feature>
<keyword evidence="7" id="KW-1185">Reference proteome</keyword>
<feature type="binding site" evidence="5">
    <location>
        <position position="95"/>
    </location>
    <ligand>
        <name>substrate</name>
    </ligand>
</feature>
<dbReference type="SUPFAM" id="SSF64005">
    <property type="entry name" value="Undecaprenyl diphosphate synthase"/>
    <property type="match status" value="1"/>
</dbReference>
<reference evidence="7" key="1">
    <citation type="journal article" date="2019" name="Int. J. Syst. Evol. Microbiol.">
        <title>The Global Catalogue of Microorganisms (GCM) 10K type strain sequencing project: providing services to taxonomists for standard genome sequencing and annotation.</title>
        <authorList>
            <consortium name="The Broad Institute Genomics Platform"/>
            <consortium name="The Broad Institute Genome Sequencing Center for Infectious Disease"/>
            <person name="Wu L."/>
            <person name="Ma J."/>
        </authorList>
    </citation>
    <scope>NUCLEOTIDE SEQUENCE [LARGE SCALE GENOMIC DNA]</scope>
    <source>
        <strain evidence="7">JCM 14560</strain>
    </source>
</reference>
<dbReference type="CDD" id="cd00475">
    <property type="entry name" value="Cis_IPPS"/>
    <property type="match status" value="1"/>
</dbReference>
<protein>
    <recommendedName>
        <fullName evidence="5">Isoprenyl transferase</fullName>
        <ecNumber evidence="5">2.5.1.-</ecNumber>
    </recommendedName>
</protein>
<evidence type="ECO:0000313" key="6">
    <source>
        <dbReference type="EMBL" id="GAA2149676.1"/>
    </source>
</evidence>
<feature type="binding site" evidence="5">
    <location>
        <begin position="45"/>
        <end position="48"/>
    </location>
    <ligand>
        <name>substrate</name>
    </ligand>
</feature>
<feature type="binding site" evidence="5">
    <location>
        <begin position="89"/>
        <end position="91"/>
    </location>
    <ligand>
        <name>substrate</name>
    </ligand>
</feature>
<dbReference type="EMBL" id="BAAANT010000027">
    <property type="protein sequence ID" value="GAA2149676.1"/>
    <property type="molecule type" value="Genomic_DNA"/>
</dbReference>
<evidence type="ECO:0000256" key="2">
    <source>
        <dbReference type="ARBA" id="ARBA00022723"/>
    </source>
</evidence>
<dbReference type="Gene3D" id="3.40.1180.10">
    <property type="entry name" value="Decaprenyl diphosphate synthase-like"/>
    <property type="match status" value="1"/>
</dbReference>
<evidence type="ECO:0000256" key="4">
    <source>
        <dbReference type="ARBA" id="ARBA00038453"/>
    </source>
</evidence>
<dbReference type="PANTHER" id="PTHR10291:SF43">
    <property type="entry name" value="DEHYDRODOLICHYL DIPHOSPHATE SYNTHASE COMPLEX SUBUNIT DHDDS"/>
    <property type="match status" value="1"/>
</dbReference>
<evidence type="ECO:0000313" key="7">
    <source>
        <dbReference type="Proteomes" id="UP001422759"/>
    </source>
</evidence>
<keyword evidence="2 5" id="KW-0479">Metal-binding</keyword>
<comment type="similarity">
    <text evidence="4">Belongs to the UPP synthase family. Z-FPP synthase subfamily.</text>
</comment>
<dbReference type="PANTHER" id="PTHR10291">
    <property type="entry name" value="DEHYDRODOLICHYL DIPHOSPHATE SYNTHASE FAMILY MEMBER"/>
    <property type="match status" value="1"/>
</dbReference>
<dbReference type="InterPro" id="IPR036424">
    <property type="entry name" value="UPP_synth-like_sf"/>
</dbReference>
<dbReference type="Pfam" id="PF01255">
    <property type="entry name" value="Prenyltransf"/>
    <property type="match status" value="1"/>
</dbReference>
<comment type="subunit">
    <text evidence="5">Homodimer.</text>
</comment>
<feature type="binding site" evidence="5">
    <location>
        <begin position="219"/>
        <end position="221"/>
    </location>
    <ligand>
        <name>substrate</name>
    </ligand>
</feature>
<dbReference type="InterPro" id="IPR018520">
    <property type="entry name" value="UPP_synth-like_CS"/>
</dbReference>
<name>A0ABP5LLP7_9ACTN</name>
<feature type="binding site" evidence="5">
    <location>
        <position position="49"/>
    </location>
    <ligand>
        <name>substrate</name>
    </ligand>
</feature>
<proteinExistence type="inferred from homology"/>
<evidence type="ECO:0000256" key="5">
    <source>
        <dbReference type="HAMAP-Rule" id="MF_01139"/>
    </source>
</evidence>
<feature type="active site" description="Proton acceptor" evidence="5">
    <location>
        <position position="92"/>
    </location>
</feature>
<sequence length="264" mass="29548">MGLREVVERTPGLRTLLDNAYRLYGRRVELHLAETPRHIGVILDGNRRWAKATGGTTAHGHQRGADKITEFLGWCDETHVQVVTLWMLSTDNLSRPAEELVPLLGIIEDTVRGLAGAGRWKVNPVGALDLLPQQTADVLKEAAQATAHIQGITVNVAVGYGGRHEIADAVRSLLQEHAGRGTSIEELAEILDVEHIAEHLYTKGQPDPDLVIRTSGEQRLSGFLLWQSAHSEFYFCEAYWPAFRKVDFLRALRDYQLRHRRLGL</sequence>
<dbReference type="HAMAP" id="MF_01139">
    <property type="entry name" value="ISPT"/>
    <property type="match status" value="1"/>
</dbReference>